<comment type="caution">
    <text evidence="1">The sequence shown here is derived from an EMBL/GenBank/DDBJ whole genome shotgun (WGS) entry which is preliminary data.</text>
</comment>
<protein>
    <submittedName>
        <fullName evidence="1">Uncharacterized protein</fullName>
    </submittedName>
</protein>
<dbReference type="AlphaFoldDB" id="A0A978U912"/>
<evidence type="ECO:0000313" key="2">
    <source>
        <dbReference type="Proteomes" id="UP000813462"/>
    </source>
</evidence>
<reference evidence="1" key="1">
    <citation type="journal article" date="2021" name="Front. Plant Sci.">
        <title>Chromosome-Scale Genome Assembly for Chinese Sour Jujube and Insights Into Its Genome Evolution and Domestication Signature.</title>
        <authorList>
            <person name="Shen L.-Y."/>
            <person name="Luo H."/>
            <person name="Wang X.-L."/>
            <person name="Wang X.-M."/>
            <person name="Qiu X.-J."/>
            <person name="Liu H."/>
            <person name="Zhou S.-S."/>
            <person name="Jia K.-H."/>
            <person name="Nie S."/>
            <person name="Bao Y.-T."/>
            <person name="Zhang R.-G."/>
            <person name="Yun Q.-Z."/>
            <person name="Chai Y.-H."/>
            <person name="Lu J.-Y."/>
            <person name="Li Y."/>
            <person name="Zhao S.-W."/>
            <person name="Mao J.-F."/>
            <person name="Jia S.-G."/>
            <person name="Mao Y.-M."/>
        </authorList>
    </citation>
    <scope>NUCLEOTIDE SEQUENCE</scope>
    <source>
        <strain evidence="1">AT0</strain>
        <tissue evidence="1">Leaf</tissue>
    </source>
</reference>
<name>A0A978U912_ZIZJJ</name>
<dbReference type="EMBL" id="JAEACU010000236">
    <property type="protein sequence ID" value="KAH7511008.1"/>
    <property type="molecule type" value="Genomic_DNA"/>
</dbReference>
<organism evidence="1 2">
    <name type="scientific">Ziziphus jujuba var. spinosa</name>
    <dbReference type="NCBI Taxonomy" id="714518"/>
    <lineage>
        <taxon>Eukaryota</taxon>
        <taxon>Viridiplantae</taxon>
        <taxon>Streptophyta</taxon>
        <taxon>Embryophyta</taxon>
        <taxon>Tracheophyta</taxon>
        <taxon>Spermatophyta</taxon>
        <taxon>Magnoliopsida</taxon>
        <taxon>eudicotyledons</taxon>
        <taxon>Gunneridae</taxon>
        <taxon>Pentapetalae</taxon>
        <taxon>rosids</taxon>
        <taxon>fabids</taxon>
        <taxon>Rosales</taxon>
        <taxon>Rhamnaceae</taxon>
        <taxon>Paliureae</taxon>
        <taxon>Ziziphus</taxon>
    </lineage>
</organism>
<evidence type="ECO:0000313" key="1">
    <source>
        <dbReference type="EMBL" id="KAH7511008.1"/>
    </source>
</evidence>
<sequence>MANGSVAAHLVLWARRLNIMEVMNNGGDNIMFGGGYYSHVDMEIVNLDQIVDTVVNVYQIFDLVLLEDILHDFFVEEDGLLDEQVTSGTSKTAIEKLKTGRFSGDDKKEDL</sequence>
<dbReference type="Proteomes" id="UP000813462">
    <property type="component" value="Unassembled WGS sequence"/>
</dbReference>
<proteinExistence type="predicted"/>
<gene>
    <name evidence="1" type="ORF">FEM48_ZijujUnG0058200</name>
</gene>
<accession>A0A978U912</accession>